<keyword evidence="1" id="KW-0472">Membrane</keyword>
<evidence type="ECO:0000256" key="1">
    <source>
        <dbReference type="SAM" id="Phobius"/>
    </source>
</evidence>
<comment type="caution">
    <text evidence="2">The sequence shown here is derived from an EMBL/GenBank/DDBJ whole genome shotgun (WGS) entry which is preliminary data.</text>
</comment>
<name>A0A8S4N1I3_OWEFU</name>
<evidence type="ECO:0000313" key="2">
    <source>
        <dbReference type="EMBL" id="CAH1774953.1"/>
    </source>
</evidence>
<feature type="transmembrane region" description="Helical" evidence="1">
    <location>
        <begin position="86"/>
        <end position="107"/>
    </location>
</feature>
<keyword evidence="3" id="KW-1185">Reference proteome</keyword>
<organism evidence="2 3">
    <name type="scientific">Owenia fusiformis</name>
    <name type="common">Polychaete worm</name>
    <dbReference type="NCBI Taxonomy" id="6347"/>
    <lineage>
        <taxon>Eukaryota</taxon>
        <taxon>Metazoa</taxon>
        <taxon>Spiralia</taxon>
        <taxon>Lophotrochozoa</taxon>
        <taxon>Annelida</taxon>
        <taxon>Polychaeta</taxon>
        <taxon>Sedentaria</taxon>
        <taxon>Canalipalpata</taxon>
        <taxon>Sabellida</taxon>
        <taxon>Oweniida</taxon>
        <taxon>Oweniidae</taxon>
        <taxon>Owenia</taxon>
    </lineage>
</organism>
<keyword evidence="1" id="KW-0812">Transmembrane</keyword>
<proteinExistence type="predicted"/>
<protein>
    <submittedName>
        <fullName evidence="2">Uncharacterized protein</fullName>
    </submittedName>
</protein>
<evidence type="ECO:0000313" key="3">
    <source>
        <dbReference type="Proteomes" id="UP000749559"/>
    </source>
</evidence>
<dbReference type="AlphaFoldDB" id="A0A8S4N1I3"/>
<accession>A0A8S4N1I3</accession>
<keyword evidence="1" id="KW-1133">Transmembrane helix</keyword>
<feature type="non-terminal residue" evidence="2">
    <location>
        <position position="1"/>
    </location>
</feature>
<sequence>FIAKRKSLINHIIRILPSFTDPYNTYLIRYNSNLAPFDAPMLFILVKRNLSSFGLSVGPGFFSTPPKVTNRKLRSGSLRIWNMSRIIIIVLINFVCPMTSLVLISIFRITGTSDETWTSISISNIMLCVKKANVRHQYKVYVICGITEDTQIGSKSVIM</sequence>
<reference evidence="2" key="1">
    <citation type="submission" date="2022-03" db="EMBL/GenBank/DDBJ databases">
        <authorList>
            <person name="Martin C."/>
        </authorList>
    </citation>
    <scope>NUCLEOTIDE SEQUENCE</scope>
</reference>
<dbReference type="Proteomes" id="UP000749559">
    <property type="component" value="Unassembled WGS sequence"/>
</dbReference>
<gene>
    <name evidence="2" type="ORF">OFUS_LOCUS2316</name>
</gene>
<dbReference type="EMBL" id="CAIIXF020000001">
    <property type="protein sequence ID" value="CAH1774953.1"/>
    <property type="molecule type" value="Genomic_DNA"/>
</dbReference>